<name>A0A1Y0CZ47_9GAMM</name>
<keyword evidence="1" id="KW-0732">Signal</keyword>
<dbReference type="KEGG" id="ocm:CBP12_09100"/>
<gene>
    <name evidence="2" type="ORF">CBP12_09100</name>
</gene>
<feature type="signal peptide" evidence="1">
    <location>
        <begin position="1"/>
        <end position="19"/>
    </location>
</feature>
<accession>A0A1Y0CZ47</accession>
<dbReference type="RefSeq" id="WP_086964150.1">
    <property type="nucleotide sequence ID" value="NZ_CP021376.1"/>
</dbReference>
<proteinExistence type="predicted"/>
<sequence>MKKIVMFLTLISTAGLVQAAELANPFSNDIGILLSDEVLSGQRGKFVAGPKPHYFGIEFITSIAGPNGIITSGMQLNVDLNSRNPKLNVSAYTDENTLASNINSKNDPHTANNLPNGSGLVQGAQVTGNNNIGINDLSFIAGNMSVKGQTLNQGHYQIKLPDGLVRYDFNSGGLGMSYSTSTSSATQMLRNDKNNNGLVQQLSINGNSQLLSNQAKFYIGDQLGVYTDLAETLRQQLPTGIR</sequence>
<dbReference type="EMBL" id="CP021376">
    <property type="protein sequence ID" value="ART80284.1"/>
    <property type="molecule type" value="Genomic_DNA"/>
</dbReference>
<reference evidence="3" key="1">
    <citation type="submission" date="2017-05" db="EMBL/GenBank/DDBJ databases">
        <authorList>
            <person name="Sung H."/>
        </authorList>
    </citation>
    <scope>NUCLEOTIDE SEQUENCE [LARGE SCALE GENOMIC DNA]</scope>
    <source>
        <strain evidence="3">AMac2203</strain>
    </source>
</reference>
<dbReference type="AlphaFoldDB" id="A0A1Y0CZ47"/>
<protein>
    <submittedName>
        <fullName evidence="2">Uncharacterized protein</fullName>
    </submittedName>
</protein>
<dbReference type="Proteomes" id="UP000243793">
    <property type="component" value="Chromosome"/>
</dbReference>
<feature type="chain" id="PRO_5013208492" evidence="1">
    <location>
        <begin position="20"/>
        <end position="242"/>
    </location>
</feature>
<evidence type="ECO:0000313" key="3">
    <source>
        <dbReference type="Proteomes" id="UP000243793"/>
    </source>
</evidence>
<evidence type="ECO:0000313" key="2">
    <source>
        <dbReference type="EMBL" id="ART80284.1"/>
    </source>
</evidence>
<dbReference type="OrthoDB" id="5585636at2"/>
<keyword evidence="3" id="KW-1185">Reference proteome</keyword>
<evidence type="ECO:0000256" key="1">
    <source>
        <dbReference type="SAM" id="SignalP"/>
    </source>
</evidence>
<organism evidence="2 3">
    <name type="scientific">Oceanisphaera avium</name>
    <dbReference type="NCBI Taxonomy" id="1903694"/>
    <lineage>
        <taxon>Bacteria</taxon>
        <taxon>Pseudomonadati</taxon>
        <taxon>Pseudomonadota</taxon>
        <taxon>Gammaproteobacteria</taxon>
        <taxon>Aeromonadales</taxon>
        <taxon>Aeromonadaceae</taxon>
        <taxon>Oceanisphaera</taxon>
    </lineage>
</organism>